<dbReference type="InterPro" id="IPR050640">
    <property type="entry name" value="Bact_2-comp_sensor_kinase"/>
</dbReference>
<feature type="transmembrane region" description="Helical" evidence="2">
    <location>
        <begin position="33"/>
        <end position="52"/>
    </location>
</feature>
<dbReference type="InterPro" id="IPR010559">
    <property type="entry name" value="Sig_transdc_His_kin_internal"/>
</dbReference>
<feature type="transmembrane region" description="Helical" evidence="2">
    <location>
        <begin position="6"/>
        <end position="26"/>
    </location>
</feature>
<keyword evidence="1" id="KW-0175">Coiled coil</keyword>
<accession>A0A6P1VVK4</accession>
<evidence type="ECO:0000259" key="3">
    <source>
        <dbReference type="Pfam" id="PF06580"/>
    </source>
</evidence>
<proteinExistence type="predicted"/>
<feature type="transmembrane region" description="Helical" evidence="2">
    <location>
        <begin position="101"/>
        <end position="121"/>
    </location>
</feature>
<dbReference type="Pfam" id="PF07695">
    <property type="entry name" value="7TMR-DISM_7TM"/>
    <property type="match status" value="1"/>
</dbReference>
<keyword evidence="2" id="KW-0812">Transmembrane</keyword>
<feature type="domain" description="Signal transduction histidine kinase internal region" evidence="3">
    <location>
        <begin position="262"/>
        <end position="338"/>
    </location>
</feature>
<feature type="transmembrane region" description="Helical" evidence="2">
    <location>
        <begin position="127"/>
        <end position="147"/>
    </location>
</feature>
<dbReference type="PANTHER" id="PTHR34220:SF7">
    <property type="entry name" value="SENSOR HISTIDINE KINASE YPDA"/>
    <property type="match status" value="1"/>
</dbReference>
<dbReference type="GO" id="GO:0016020">
    <property type="term" value="C:membrane"/>
    <property type="evidence" value="ECO:0007669"/>
    <property type="project" value="InterPro"/>
</dbReference>
<feature type="transmembrane region" description="Helical" evidence="2">
    <location>
        <begin position="198"/>
        <end position="216"/>
    </location>
</feature>
<keyword evidence="6" id="KW-1185">Reference proteome</keyword>
<keyword evidence="2" id="KW-1133">Transmembrane helix</keyword>
<evidence type="ECO:0000313" key="6">
    <source>
        <dbReference type="Proteomes" id="UP000464577"/>
    </source>
</evidence>
<reference evidence="5 6" key="1">
    <citation type="submission" date="2019-11" db="EMBL/GenBank/DDBJ databases">
        <title>Spirosoma endbachense sp. nov., isolated from a natural salt meadow.</title>
        <authorList>
            <person name="Rojas J."/>
            <person name="Ambika Manirajan B."/>
            <person name="Ratering S."/>
            <person name="Suarez C."/>
            <person name="Geissler-Plaum R."/>
            <person name="Schnell S."/>
        </authorList>
    </citation>
    <scope>NUCLEOTIDE SEQUENCE [LARGE SCALE GENOMIC DNA]</scope>
    <source>
        <strain evidence="5 6">I-24</strain>
    </source>
</reference>
<dbReference type="KEGG" id="senf:GJR95_17955"/>
<dbReference type="RefSeq" id="WP_232541234.1">
    <property type="nucleotide sequence ID" value="NZ_CP045997.1"/>
</dbReference>
<evidence type="ECO:0000256" key="1">
    <source>
        <dbReference type="SAM" id="Coils"/>
    </source>
</evidence>
<dbReference type="InterPro" id="IPR011623">
    <property type="entry name" value="7TMR_DISM_rcpt_extracell_dom1"/>
</dbReference>
<evidence type="ECO:0000259" key="4">
    <source>
        <dbReference type="Pfam" id="PF07695"/>
    </source>
</evidence>
<dbReference type="AlphaFoldDB" id="A0A6P1VVK4"/>
<evidence type="ECO:0000256" key="2">
    <source>
        <dbReference type="SAM" id="Phobius"/>
    </source>
</evidence>
<dbReference type="EMBL" id="CP045997">
    <property type="protein sequence ID" value="QHV96775.1"/>
    <property type="molecule type" value="Genomic_DNA"/>
</dbReference>
<organism evidence="5 6">
    <name type="scientific">Spirosoma endbachense</name>
    <dbReference type="NCBI Taxonomy" id="2666025"/>
    <lineage>
        <taxon>Bacteria</taxon>
        <taxon>Pseudomonadati</taxon>
        <taxon>Bacteroidota</taxon>
        <taxon>Cytophagia</taxon>
        <taxon>Cytophagales</taxon>
        <taxon>Cytophagaceae</taxon>
        <taxon>Spirosoma</taxon>
    </lineage>
</organism>
<name>A0A6P1VVK4_9BACT</name>
<feature type="transmembrane region" description="Helical" evidence="2">
    <location>
        <begin position="64"/>
        <end position="81"/>
    </location>
</feature>
<dbReference type="GO" id="GO:0000155">
    <property type="term" value="F:phosphorelay sensor kinase activity"/>
    <property type="evidence" value="ECO:0007669"/>
    <property type="project" value="InterPro"/>
</dbReference>
<dbReference type="Pfam" id="PF06580">
    <property type="entry name" value="His_kinase"/>
    <property type="match status" value="1"/>
</dbReference>
<protein>
    <submittedName>
        <fullName evidence="5">Sensor protein lytS</fullName>
    </submittedName>
</protein>
<evidence type="ECO:0000313" key="5">
    <source>
        <dbReference type="EMBL" id="QHV96775.1"/>
    </source>
</evidence>
<feature type="domain" description="7TM-DISM receptor extracellular" evidence="4">
    <location>
        <begin position="5"/>
        <end position="217"/>
    </location>
</feature>
<keyword evidence="2" id="KW-0472">Membrane</keyword>
<feature type="coiled-coil region" evidence="1">
    <location>
        <begin position="227"/>
        <end position="256"/>
    </location>
</feature>
<sequence>MTFQIWGAVFTGMVLSIMLLNVVQWIIYRNHLYGLYTLYMLAWLFYFGLRVYEFRDWFSVETNYFVRAVAPMGAYYVYFGFADAILDLHRRLPRFYRQLQFVKLGIVIYVASQFVLCYGWPVWHPSLYEASFIAMRLAMAVLGIYGIRQMLSLRDAVSTAYAVGTGFLLIGGLTAMFMSLTWPGEDWSGPFWNVSLSYMQMGIIAELVCCSLGLSYRQRQAAVRNVRMEQELTNEREKHHRDQLEAELAMQRLEQEKTEVHIRALQAQVNPHFLFNSLNSLSALIEDDSQRAVVFLDELSSVYRYLLRANDQVLIPLADELAFIRSYSHLLQTRHGNALRVVCNVKPYLLNRQLPPLTLQLLVENAVKHNVALPEQPLVIAIVTDQNDQLQVRNNVQRKTVRVVSNGIGLANIWSKYQMLNQTIPTIREDDGQFTVTLPLITADNALPESSRKLTS</sequence>
<gene>
    <name evidence="5" type="ORF">GJR95_17955</name>
</gene>
<feature type="transmembrane region" description="Helical" evidence="2">
    <location>
        <begin position="159"/>
        <end position="178"/>
    </location>
</feature>
<dbReference type="Proteomes" id="UP000464577">
    <property type="component" value="Chromosome"/>
</dbReference>
<dbReference type="PANTHER" id="PTHR34220">
    <property type="entry name" value="SENSOR HISTIDINE KINASE YPDA"/>
    <property type="match status" value="1"/>
</dbReference>